<dbReference type="GO" id="GO:0008119">
    <property type="term" value="F:thiopurine S-methyltransferase activity"/>
    <property type="evidence" value="ECO:0007669"/>
    <property type="project" value="UniProtKB-EC"/>
</dbReference>
<organism evidence="9">
    <name type="scientific">hydrothermal vent metagenome</name>
    <dbReference type="NCBI Taxonomy" id="652676"/>
    <lineage>
        <taxon>unclassified sequences</taxon>
        <taxon>metagenomes</taxon>
        <taxon>ecological metagenomes</taxon>
    </lineage>
</organism>
<keyword evidence="8" id="KW-0949">S-adenosyl-L-methionine</keyword>
<evidence type="ECO:0000256" key="1">
    <source>
        <dbReference type="ARBA" id="ARBA00000903"/>
    </source>
</evidence>
<name>A0A1W1BNT0_9ZZZZ</name>
<dbReference type="FunFam" id="3.40.50.150:FF:000101">
    <property type="entry name" value="Thiopurine S-methyltransferase"/>
    <property type="match status" value="1"/>
</dbReference>
<dbReference type="SUPFAM" id="SSF53335">
    <property type="entry name" value="S-adenosyl-L-methionine-dependent methyltransferases"/>
    <property type="match status" value="1"/>
</dbReference>
<keyword evidence="6 9" id="KW-0489">Methyltransferase</keyword>
<dbReference type="EC" id="2.1.1.67" evidence="4"/>
<dbReference type="AlphaFoldDB" id="A0A1W1BNT0"/>
<dbReference type="HAMAP" id="MF_00812">
    <property type="entry name" value="Thiopur_methtran"/>
    <property type="match status" value="1"/>
</dbReference>
<dbReference type="PANTHER" id="PTHR10259">
    <property type="entry name" value="THIOPURINE S-METHYLTRANSFERASE"/>
    <property type="match status" value="1"/>
</dbReference>
<reference evidence="9" key="1">
    <citation type="submission" date="2016-10" db="EMBL/GenBank/DDBJ databases">
        <authorList>
            <person name="de Groot N.N."/>
        </authorList>
    </citation>
    <scope>NUCLEOTIDE SEQUENCE</scope>
</reference>
<keyword evidence="7 9" id="KW-0808">Transferase</keyword>
<evidence type="ECO:0000256" key="4">
    <source>
        <dbReference type="ARBA" id="ARBA00011905"/>
    </source>
</evidence>
<sequence length="214" mass="25044">MDWLSRWQDGFIGWHQSKANTRMVKFLSKLQLNSNDTVFVPLCGKSLDMIYLLKHGFKIIGVELSELAIQDFFKENNLIFTKKNIDNFIVYEGENIQLYCGDVFNLNKTILKSIKGIYDRASLIALDEKTREKYCEFLLGIIPQNARWLLLTMDYPQAQKVGPPFAVSHREVKQLFNNCFCEQLEKIDDLQNEQKFIEAKVSFLEKAVYLLRKK</sequence>
<dbReference type="GO" id="GO:0032259">
    <property type="term" value="P:methylation"/>
    <property type="evidence" value="ECO:0007669"/>
    <property type="project" value="UniProtKB-KW"/>
</dbReference>
<dbReference type="Gene3D" id="3.40.50.150">
    <property type="entry name" value="Vaccinia Virus protein VP39"/>
    <property type="match status" value="1"/>
</dbReference>
<evidence type="ECO:0000256" key="3">
    <source>
        <dbReference type="ARBA" id="ARBA00008145"/>
    </source>
</evidence>
<dbReference type="NCBIfam" id="NF009732">
    <property type="entry name" value="PRK13255.1"/>
    <property type="match status" value="1"/>
</dbReference>
<evidence type="ECO:0000256" key="5">
    <source>
        <dbReference type="ARBA" id="ARBA00022490"/>
    </source>
</evidence>
<gene>
    <name evidence="9" type="ORF">MNB_SUP05-5-343</name>
</gene>
<proteinExistence type="inferred from homology"/>
<dbReference type="PANTHER" id="PTHR10259:SF11">
    <property type="entry name" value="THIOPURINE S-METHYLTRANSFERASE"/>
    <property type="match status" value="1"/>
</dbReference>
<dbReference type="NCBIfam" id="TIGR03840">
    <property type="entry name" value="TMPT_Se_Te"/>
    <property type="match status" value="1"/>
</dbReference>
<comment type="catalytic activity">
    <reaction evidence="1">
        <text>S-adenosyl-L-methionine + a thiopurine = S-adenosyl-L-homocysteine + a thiopurine S-methylether.</text>
        <dbReference type="EC" id="2.1.1.67"/>
    </reaction>
</comment>
<evidence type="ECO:0000313" key="9">
    <source>
        <dbReference type="EMBL" id="SFV55184.1"/>
    </source>
</evidence>
<dbReference type="GO" id="GO:0010038">
    <property type="term" value="P:response to metal ion"/>
    <property type="evidence" value="ECO:0007669"/>
    <property type="project" value="InterPro"/>
</dbReference>
<evidence type="ECO:0000256" key="6">
    <source>
        <dbReference type="ARBA" id="ARBA00022603"/>
    </source>
</evidence>
<dbReference type="InterPro" id="IPR025835">
    <property type="entry name" value="Thiopurine_S-MeTrfase"/>
</dbReference>
<evidence type="ECO:0000256" key="8">
    <source>
        <dbReference type="ARBA" id="ARBA00022691"/>
    </source>
</evidence>
<comment type="subcellular location">
    <subcellularLocation>
        <location evidence="2">Cytoplasm</location>
    </subcellularLocation>
</comment>
<evidence type="ECO:0000256" key="2">
    <source>
        <dbReference type="ARBA" id="ARBA00004496"/>
    </source>
</evidence>
<dbReference type="PROSITE" id="PS51585">
    <property type="entry name" value="SAM_MT_TPMT"/>
    <property type="match status" value="1"/>
</dbReference>
<dbReference type="InterPro" id="IPR022474">
    <property type="entry name" value="Thiopur_S-MeTfrase_Se/Te_detox"/>
</dbReference>
<comment type="similarity">
    <text evidence="3">Belongs to the class I-like SAM-binding methyltransferase superfamily. TPMT family.</text>
</comment>
<dbReference type="InterPro" id="IPR029063">
    <property type="entry name" value="SAM-dependent_MTases_sf"/>
</dbReference>
<dbReference type="GO" id="GO:0005737">
    <property type="term" value="C:cytoplasm"/>
    <property type="evidence" value="ECO:0007669"/>
    <property type="project" value="UniProtKB-SubCell"/>
</dbReference>
<dbReference type="PIRSF" id="PIRSF023956">
    <property type="entry name" value="Thiopurine_S-methyltransferase"/>
    <property type="match status" value="1"/>
</dbReference>
<accession>A0A1W1BNT0</accession>
<protein>
    <recommendedName>
        <fullName evidence="4">thiopurine S-methyltransferase</fullName>
        <ecNumber evidence="4">2.1.1.67</ecNumber>
    </recommendedName>
</protein>
<evidence type="ECO:0000256" key="7">
    <source>
        <dbReference type="ARBA" id="ARBA00022679"/>
    </source>
</evidence>
<dbReference type="EMBL" id="FPHJ01000014">
    <property type="protein sequence ID" value="SFV55184.1"/>
    <property type="molecule type" value="Genomic_DNA"/>
</dbReference>
<keyword evidence="5" id="KW-0963">Cytoplasm</keyword>
<dbReference type="Pfam" id="PF05724">
    <property type="entry name" value="TPMT"/>
    <property type="match status" value="1"/>
</dbReference>
<dbReference type="InterPro" id="IPR008854">
    <property type="entry name" value="TPMT"/>
</dbReference>